<proteinExistence type="predicted"/>
<protein>
    <submittedName>
        <fullName evidence="1">Uncharacterized protein</fullName>
    </submittedName>
</protein>
<dbReference type="EMBL" id="JAJNEC010000005">
    <property type="protein sequence ID" value="MCD2424943.1"/>
    <property type="molecule type" value="Genomic_DNA"/>
</dbReference>
<reference evidence="1 2" key="1">
    <citation type="submission" date="2021-11" db="EMBL/GenBank/DDBJ databases">
        <title>Genomic of Niabella pedocola.</title>
        <authorList>
            <person name="Wu T."/>
        </authorList>
    </citation>
    <scope>NUCLEOTIDE SEQUENCE [LARGE SCALE GENOMIC DNA]</scope>
    <source>
        <strain evidence="1 2">JCM 31011</strain>
    </source>
</reference>
<organism evidence="1 2">
    <name type="scientific">Niabella pedocola</name>
    <dbReference type="NCBI Taxonomy" id="1752077"/>
    <lineage>
        <taxon>Bacteria</taxon>
        <taxon>Pseudomonadati</taxon>
        <taxon>Bacteroidota</taxon>
        <taxon>Chitinophagia</taxon>
        <taxon>Chitinophagales</taxon>
        <taxon>Chitinophagaceae</taxon>
        <taxon>Niabella</taxon>
    </lineage>
</organism>
<dbReference type="RefSeq" id="WP_231007292.1">
    <property type="nucleotide sequence ID" value="NZ_JAJNEC010000005.1"/>
</dbReference>
<dbReference type="Proteomes" id="UP001199816">
    <property type="component" value="Unassembled WGS sequence"/>
</dbReference>
<evidence type="ECO:0000313" key="1">
    <source>
        <dbReference type="EMBL" id="MCD2424943.1"/>
    </source>
</evidence>
<name>A0ABS8PX73_9BACT</name>
<comment type="caution">
    <text evidence="1">The sequence shown here is derived from an EMBL/GenBank/DDBJ whole genome shotgun (WGS) entry which is preliminary data.</text>
</comment>
<gene>
    <name evidence="1" type="ORF">LQ567_19320</name>
</gene>
<accession>A0ABS8PX73</accession>
<evidence type="ECO:0000313" key="2">
    <source>
        <dbReference type="Proteomes" id="UP001199816"/>
    </source>
</evidence>
<keyword evidence="2" id="KW-1185">Reference proteome</keyword>
<sequence>MKNPRTPDPFHTQFWCQEATTNPYRAFYLCFSHAGDIHELRNILQHVLLFIEREEPQTAIPVYRVCCAFMAINSVITAAHYIYTHPELEPAAGLPAYLPVLKSKLPPEQMSFTSYFISEAEHANLQEVLKTFFGYQSCEDWNSELHLLLYHCLTHWTVPVVVDLFSHWFYLSKLLEAAWLFAQRDVE</sequence>